<dbReference type="CDD" id="cd00054">
    <property type="entry name" value="EGF_CA"/>
    <property type="match status" value="1"/>
</dbReference>
<dbReference type="EMBL" id="JADGIZ020000084">
    <property type="protein sequence ID" value="KAL2911885.1"/>
    <property type="molecule type" value="Genomic_DNA"/>
</dbReference>
<dbReference type="SUPFAM" id="SSF57196">
    <property type="entry name" value="EGF/Laminin"/>
    <property type="match status" value="1"/>
</dbReference>
<comment type="subcellular location">
    <subcellularLocation>
        <location evidence="1">Membrane</location>
        <topology evidence="1">Multi-pass membrane protein</topology>
    </subcellularLocation>
</comment>
<evidence type="ECO:0000256" key="4">
    <source>
        <dbReference type="ARBA" id="ARBA00023136"/>
    </source>
</evidence>
<dbReference type="InterPro" id="IPR000742">
    <property type="entry name" value="EGF"/>
</dbReference>
<feature type="transmembrane region" description="Helical" evidence="5">
    <location>
        <begin position="367"/>
        <end position="393"/>
    </location>
</feature>
<dbReference type="PROSITE" id="PS00022">
    <property type="entry name" value="EGF_1"/>
    <property type="match status" value="1"/>
</dbReference>
<dbReference type="Pfam" id="PF01694">
    <property type="entry name" value="Rhomboid"/>
    <property type="match status" value="1"/>
</dbReference>
<keyword evidence="3 5" id="KW-1133">Transmembrane helix</keyword>
<reference evidence="8 9" key="1">
    <citation type="submission" date="2023-09" db="EMBL/GenBank/DDBJ databases">
        <title>Pangenome analysis of Batrachochytrium dendrobatidis and related Chytrids.</title>
        <authorList>
            <person name="Yacoub M.N."/>
            <person name="Stajich J.E."/>
            <person name="James T.Y."/>
        </authorList>
    </citation>
    <scope>NUCLEOTIDE SEQUENCE [LARGE SCALE GENOMIC DNA]</scope>
    <source>
        <strain evidence="8 9">JEL0888</strain>
    </source>
</reference>
<evidence type="ECO:0000259" key="7">
    <source>
        <dbReference type="PROSITE" id="PS00022"/>
    </source>
</evidence>
<feature type="domain" description="EGF-like" evidence="7">
    <location>
        <begin position="149"/>
        <end position="160"/>
    </location>
</feature>
<name>A0ABR4MX86_9FUNG</name>
<evidence type="ECO:0000313" key="8">
    <source>
        <dbReference type="EMBL" id="KAL2911885.1"/>
    </source>
</evidence>
<keyword evidence="2 5" id="KW-0812">Transmembrane</keyword>
<evidence type="ECO:0000313" key="9">
    <source>
        <dbReference type="Proteomes" id="UP001527925"/>
    </source>
</evidence>
<evidence type="ECO:0000256" key="2">
    <source>
        <dbReference type="ARBA" id="ARBA00022692"/>
    </source>
</evidence>
<protein>
    <recommendedName>
        <fullName evidence="7">EGF-like domain-containing protein</fullName>
    </recommendedName>
</protein>
<sequence>MATTTAKTAVVVALLVLLLYATKPDEASFHAALEDAARAEGGPLWSLVSRGTAFVMSIAGMLQYVDYGLFAVVRVDSGHGMPPLRLLGVLGNWYDASRSPWLDHVPTSAEIGQWAAEAESWAADMHAACPDCVHGVCVPTTLLPPSAQCLCMPSWTGRTCEQPLSGRVTLWDGWLGPAVRWLSRRLPPAASDALAWWSTQRTFFGLPVKALPRAAAQWLDEHHLIDTARSMSILDLFVASNVALYAAYQAARALAASGWSAGIWLEQALADNFTASWDNSVARLGGQHTLVTAQMMHVTIVHLAVNMYGLLRFGPLAYQVLGDREFAALVAAALAFSAAGSLLYAWLRHSRSLAQGVRGSAHVWRQVVFGGAGGWVAALRMFVLVVAGSAAAAQRSGMSLAAVRAQRDAWRRLGRGVLGRHRIEPWHVWAMLGPQVVSDLVFVGNVGGALGGMLGALLFVYSHN</sequence>
<dbReference type="SUPFAM" id="SSF144091">
    <property type="entry name" value="Rhomboid-like"/>
    <property type="match status" value="1"/>
</dbReference>
<organism evidence="8 9">
    <name type="scientific">Polyrhizophydium stewartii</name>
    <dbReference type="NCBI Taxonomy" id="2732419"/>
    <lineage>
        <taxon>Eukaryota</taxon>
        <taxon>Fungi</taxon>
        <taxon>Fungi incertae sedis</taxon>
        <taxon>Chytridiomycota</taxon>
        <taxon>Chytridiomycota incertae sedis</taxon>
        <taxon>Chytridiomycetes</taxon>
        <taxon>Rhizophydiales</taxon>
        <taxon>Rhizophydiales incertae sedis</taxon>
        <taxon>Polyrhizophydium</taxon>
    </lineage>
</organism>
<proteinExistence type="predicted"/>
<feature type="transmembrane region" description="Helical" evidence="5">
    <location>
        <begin position="326"/>
        <end position="347"/>
    </location>
</feature>
<keyword evidence="9" id="KW-1185">Reference proteome</keyword>
<accession>A0ABR4MX86</accession>
<dbReference type="Gene3D" id="2.10.25.10">
    <property type="entry name" value="Laminin"/>
    <property type="match status" value="1"/>
</dbReference>
<keyword evidence="6" id="KW-0732">Signal</keyword>
<dbReference type="InterPro" id="IPR022764">
    <property type="entry name" value="Peptidase_S54_rhomboid_dom"/>
</dbReference>
<keyword evidence="4 5" id="KW-0472">Membrane</keyword>
<evidence type="ECO:0000256" key="5">
    <source>
        <dbReference type="SAM" id="Phobius"/>
    </source>
</evidence>
<feature type="signal peptide" evidence="6">
    <location>
        <begin position="1"/>
        <end position="21"/>
    </location>
</feature>
<feature type="transmembrane region" description="Helical" evidence="5">
    <location>
        <begin position="440"/>
        <end position="461"/>
    </location>
</feature>
<evidence type="ECO:0000256" key="1">
    <source>
        <dbReference type="ARBA" id="ARBA00004141"/>
    </source>
</evidence>
<evidence type="ECO:0000256" key="3">
    <source>
        <dbReference type="ARBA" id="ARBA00022989"/>
    </source>
</evidence>
<dbReference type="Gene3D" id="1.20.1540.10">
    <property type="entry name" value="Rhomboid-like"/>
    <property type="match status" value="1"/>
</dbReference>
<dbReference type="Proteomes" id="UP001527925">
    <property type="component" value="Unassembled WGS sequence"/>
</dbReference>
<evidence type="ECO:0000256" key="6">
    <source>
        <dbReference type="SAM" id="SignalP"/>
    </source>
</evidence>
<dbReference type="InterPro" id="IPR035952">
    <property type="entry name" value="Rhomboid-like_sf"/>
</dbReference>
<feature type="chain" id="PRO_5047012044" description="EGF-like domain-containing protein" evidence="6">
    <location>
        <begin position="22"/>
        <end position="464"/>
    </location>
</feature>
<comment type="caution">
    <text evidence="8">The sequence shown here is derived from an EMBL/GenBank/DDBJ whole genome shotgun (WGS) entry which is preliminary data.</text>
</comment>
<gene>
    <name evidence="8" type="ORF">HK105_208605</name>
</gene>